<feature type="compositionally biased region" description="Polar residues" evidence="6">
    <location>
        <begin position="537"/>
        <end position="600"/>
    </location>
</feature>
<dbReference type="InterPro" id="IPR008271">
    <property type="entry name" value="Ser/Thr_kinase_AS"/>
</dbReference>
<feature type="region of interest" description="Disordered" evidence="6">
    <location>
        <begin position="668"/>
        <end position="720"/>
    </location>
</feature>
<keyword evidence="2" id="KW-0547">Nucleotide-binding</keyword>
<feature type="region of interest" description="Disordered" evidence="6">
    <location>
        <begin position="472"/>
        <end position="656"/>
    </location>
</feature>
<feature type="compositionally biased region" description="Polar residues" evidence="6">
    <location>
        <begin position="611"/>
        <end position="650"/>
    </location>
</feature>
<evidence type="ECO:0000259" key="7">
    <source>
        <dbReference type="PROSITE" id="PS50011"/>
    </source>
</evidence>
<feature type="compositionally biased region" description="Basic residues" evidence="6">
    <location>
        <begin position="478"/>
        <end position="495"/>
    </location>
</feature>
<dbReference type="OrthoDB" id="248923at2759"/>
<name>G9MEU7_HYPVG</name>
<keyword evidence="3" id="KW-0418">Kinase</keyword>
<dbReference type="InterPro" id="IPR000719">
    <property type="entry name" value="Prot_kinase_dom"/>
</dbReference>
<dbReference type="HOGENOM" id="CLU_017099_0_0_1"/>
<evidence type="ECO:0000256" key="3">
    <source>
        <dbReference type="ARBA" id="ARBA00022777"/>
    </source>
</evidence>
<evidence type="ECO:0000256" key="1">
    <source>
        <dbReference type="ARBA" id="ARBA00022679"/>
    </source>
</evidence>
<evidence type="ECO:0000313" key="9">
    <source>
        <dbReference type="Proteomes" id="UP000007115"/>
    </source>
</evidence>
<dbReference type="RefSeq" id="XP_013961133.1">
    <property type="nucleotide sequence ID" value="XM_014105658.1"/>
</dbReference>
<keyword evidence="9" id="KW-1185">Reference proteome</keyword>
<keyword evidence="1" id="KW-0808">Transferase</keyword>
<dbReference type="CDD" id="cd00180">
    <property type="entry name" value="PKc"/>
    <property type="match status" value="1"/>
</dbReference>
<protein>
    <recommendedName>
        <fullName evidence="7">Protein kinase domain-containing protein</fullName>
    </recommendedName>
</protein>
<dbReference type="AlphaFoldDB" id="G9MEU7"/>
<evidence type="ECO:0000313" key="8">
    <source>
        <dbReference type="EMBL" id="EHK26915.1"/>
    </source>
</evidence>
<dbReference type="GO" id="GO:0005737">
    <property type="term" value="C:cytoplasm"/>
    <property type="evidence" value="ECO:0007669"/>
    <property type="project" value="TreeGrafter"/>
</dbReference>
<reference evidence="8 9" key="1">
    <citation type="journal article" date="2011" name="Genome Biol.">
        <title>Comparative genome sequence analysis underscores mycoparasitism as the ancestral life style of Trichoderma.</title>
        <authorList>
            <person name="Kubicek C.P."/>
            <person name="Herrera-Estrella A."/>
            <person name="Seidl-Seiboth V."/>
            <person name="Martinez D.A."/>
            <person name="Druzhinina I.S."/>
            <person name="Thon M."/>
            <person name="Zeilinger S."/>
            <person name="Casas-Flores S."/>
            <person name="Horwitz B.A."/>
            <person name="Mukherjee P.K."/>
            <person name="Mukherjee M."/>
            <person name="Kredics L."/>
            <person name="Alcaraz L.D."/>
            <person name="Aerts A."/>
            <person name="Antal Z."/>
            <person name="Atanasova L."/>
            <person name="Cervantes-Badillo M.G."/>
            <person name="Challacombe J."/>
            <person name="Chertkov O."/>
            <person name="McCluskey K."/>
            <person name="Coulpier F."/>
            <person name="Deshpande N."/>
            <person name="von Doehren H."/>
            <person name="Ebbole D.J."/>
            <person name="Esquivel-Naranjo E.U."/>
            <person name="Fekete E."/>
            <person name="Flipphi M."/>
            <person name="Glaser F."/>
            <person name="Gomez-Rodriguez E.Y."/>
            <person name="Gruber S."/>
            <person name="Han C."/>
            <person name="Henrissat B."/>
            <person name="Hermosa R."/>
            <person name="Hernandez-Onate M."/>
            <person name="Karaffa L."/>
            <person name="Kosti I."/>
            <person name="Le Crom S."/>
            <person name="Lindquist E."/>
            <person name="Lucas S."/>
            <person name="Luebeck M."/>
            <person name="Luebeck P.S."/>
            <person name="Margeot A."/>
            <person name="Metz B."/>
            <person name="Misra M."/>
            <person name="Nevalainen H."/>
            <person name="Omann M."/>
            <person name="Packer N."/>
            <person name="Perrone G."/>
            <person name="Uresti-Rivera E.E."/>
            <person name="Salamov A."/>
            <person name="Schmoll M."/>
            <person name="Seiboth B."/>
            <person name="Shapiro H."/>
            <person name="Sukno S."/>
            <person name="Tamayo-Ramos J.A."/>
            <person name="Tisch D."/>
            <person name="Wiest A."/>
            <person name="Wilkinson H.H."/>
            <person name="Zhang M."/>
            <person name="Coutinho P.M."/>
            <person name="Kenerley C.M."/>
            <person name="Monte E."/>
            <person name="Baker S.E."/>
            <person name="Grigoriev I.V."/>
        </authorList>
    </citation>
    <scope>NUCLEOTIDE SEQUENCE [LARGE SCALE GENOMIC DNA]</scope>
    <source>
        <strain evidence="9">Gv29-8 / FGSC 10586</strain>
    </source>
</reference>
<dbReference type="PANTHER" id="PTHR11042">
    <property type="entry name" value="EUKARYOTIC TRANSLATION INITIATION FACTOR 2-ALPHA KINASE EIF2-ALPHA KINASE -RELATED"/>
    <property type="match status" value="1"/>
</dbReference>
<feature type="compositionally biased region" description="Low complexity" evidence="6">
    <location>
        <begin position="687"/>
        <end position="701"/>
    </location>
</feature>
<comment type="similarity">
    <text evidence="5">Belongs to the protein kinase superfamily. Ser/Thr protein kinase family. GCN2 subfamily.</text>
</comment>
<dbReference type="InterPro" id="IPR011009">
    <property type="entry name" value="Kinase-like_dom_sf"/>
</dbReference>
<comment type="caution">
    <text evidence="8">The sequence shown here is derived from an EMBL/GenBank/DDBJ whole genome shotgun (WGS) entry which is preliminary data.</text>
</comment>
<feature type="compositionally biased region" description="Polar residues" evidence="6">
    <location>
        <begin position="496"/>
        <end position="506"/>
    </location>
</feature>
<dbReference type="GO" id="GO:0005634">
    <property type="term" value="C:nucleus"/>
    <property type="evidence" value="ECO:0007669"/>
    <property type="project" value="TreeGrafter"/>
</dbReference>
<dbReference type="PROSITE" id="PS50011">
    <property type="entry name" value="PROTEIN_KINASE_DOM"/>
    <property type="match status" value="1"/>
</dbReference>
<dbReference type="STRING" id="413071.G9MEU7"/>
<gene>
    <name evidence="8" type="ORF">TRIVIDRAFT_72946</name>
</gene>
<dbReference type="SUPFAM" id="SSF56112">
    <property type="entry name" value="Protein kinase-like (PK-like)"/>
    <property type="match status" value="1"/>
</dbReference>
<dbReference type="VEuPathDB" id="FungiDB:TRIVIDRAFT_72946"/>
<sequence>MGDRGDGWITVGRRLALEGESSWAEQEVREREVIEAWDHDEQWPSVHKPNFNGPEAKRFDSRLTHLDYLGGGAFGRVDKVTHASVCLARKRIMRRRGLTIDDLRQEGLTMRKLDHRHVVKLVAAYMPRPHELCLLIWPAAVCDLDTLLDDLDSIRTGKGDRGEILARLDALELNDLSAIEPSTVTQNMDSLARCPFEFLRGVVGCAARAMAYCHLNDVRHLDIKPSNILLKPGRVYLADFGISKDVSGQDQTTIDGNPGTEKWRAPELYSQNGSSMQLSDMYSLGLVYLNIATVLYNVRLSEFDDALAYQADLARSEKLAIREDNLQRLLEKLTSHALVTPQFMFTYEGQETVRPRPLVNLIAKMISPSPRARLPADKVDEKLSMIGGIHQIYHGECCKRPVSWVEDKWDKKFVSLMSLKAENEDLKKKIAELHGRDETYEKRLENARKAHEHDVAKLQALLKSAEEKCQKLEQAQGGRRKNHDRDHHHQNHHRQGSQGSKPHNSPSPSPRGIGLGLTKAQSTPSAIPQRPPVRPRFQSSPRASSANFHTPTPPSRSTESLSRFSNSSTIKAVQQISPGLPNRTPSTTSLSGYTLRSRGSGSKLPLPVTPGSRSGTPNLNQEQSLTDSSMASSVFSRKSVDTVPTPTHSPAVSKVLEADVEPDVHWGELPIHRERRPSTPPPPPSPGLSLSPSVMSSPTSMKADLAYGDDADPNVTVRPRKIATLQPMRSWAEVAKKEIKQLRRLQG</sequence>
<evidence type="ECO:0000256" key="2">
    <source>
        <dbReference type="ARBA" id="ARBA00022741"/>
    </source>
</evidence>
<feature type="domain" description="Protein kinase" evidence="7">
    <location>
        <begin position="63"/>
        <end position="393"/>
    </location>
</feature>
<dbReference type="GO" id="GO:0005524">
    <property type="term" value="F:ATP binding"/>
    <property type="evidence" value="ECO:0007669"/>
    <property type="project" value="UniProtKB-KW"/>
</dbReference>
<dbReference type="Gene3D" id="3.30.200.20">
    <property type="entry name" value="Phosphorylase Kinase, domain 1"/>
    <property type="match status" value="1"/>
</dbReference>
<dbReference type="EMBL" id="ABDF02000001">
    <property type="protein sequence ID" value="EHK26915.1"/>
    <property type="molecule type" value="Genomic_DNA"/>
</dbReference>
<dbReference type="PROSITE" id="PS00108">
    <property type="entry name" value="PROTEIN_KINASE_ST"/>
    <property type="match status" value="1"/>
</dbReference>
<accession>G9MEU7</accession>
<dbReference type="PANTHER" id="PTHR11042:SF190">
    <property type="entry name" value="MITOSIS INHIBITOR PROTEIN KINASE MIK1"/>
    <property type="match status" value="1"/>
</dbReference>
<dbReference type="Gene3D" id="1.10.510.10">
    <property type="entry name" value="Transferase(Phosphotransferase) domain 1"/>
    <property type="match status" value="1"/>
</dbReference>
<dbReference type="InterPro" id="IPR050339">
    <property type="entry name" value="CC_SR_Kinase"/>
</dbReference>
<dbReference type="Proteomes" id="UP000007115">
    <property type="component" value="Unassembled WGS sequence"/>
</dbReference>
<dbReference type="SMART" id="SM00220">
    <property type="entry name" value="S_TKc"/>
    <property type="match status" value="1"/>
</dbReference>
<evidence type="ECO:0000256" key="4">
    <source>
        <dbReference type="ARBA" id="ARBA00022840"/>
    </source>
</evidence>
<dbReference type="Pfam" id="PF00069">
    <property type="entry name" value="Pkinase"/>
    <property type="match status" value="1"/>
</dbReference>
<dbReference type="InParanoid" id="G9MEU7"/>
<dbReference type="GO" id="GO:0004672">
    <property type="term" value="F:protein kinase activity"/>
    <property type="evidence" value="ECO:0007669"/>
    <property type="project" value="InterPro"/>
</dbReference>
<proteinExistence type="inferred from homology"/>
<evidence type="ECO:0000256" key="6">
    <source>
        <dbReference type="SAM" id="MobiDB-lite"/>
    </source>
</evidence>
<keyword evidence="4" id="KW-0067">ATP-binding</keyword>
<organism evidence="8 9">
    <name type="scientific">Hypocrea virens (strain Gv29-8 / FGSC 10586)</name>
    <name type="common">Gliocladium virens</name>
    <name type="synonym">Trichoderma virens</name>
    <dbReference type="NCBI Taxonomy" id="413071"/>
    <lineage>
        <taxon>Eukaryota</taxon>
        <taxon>Fungi</taxon>
        <taxon>Dikarya</taxon>
        <taxon>Ascomycota</taxon>
        <taxon>Pezizomycotina</taxon>
        <taxon>Sordariomycetes</taxon>
        <taxon>Hypocreomycetidae</taxon>
        <taxon>Hypocreales</taxon>
        <taxon>Hypocreaceae</taxon>
        <taxon>Trichoderma</taxon>
    </lineage>
</organism>
<dbReference type="OMA" id="GRIWEAE"/>
<dbReference type="GeneID" id="25797579"/>
<dbReference type="eggNOG" id="KOG0198">
    <property type="taxonomic scope" value="Eukaryota"/>
</dbReference>
<evidence type="ECO:0000256" key="5">
    <source>
        <dbReference type="ARBA" id="ARBA00037982"/>
    </source>
</evidence>